<organism evidence="1 2">
    <name type="scientific">Floridaenema aerugineum BLCC-F46</name>
    <dbReference type="NCBI Taxonomy" id="3153654"/>
    <lineage>
        <taxon>Bacteria</taxon>
        <taxon>Bacillati</taxon>
        <taxon>Cyanobacteriota</taxon>
        <taxon>Cyanophyceae</taxon>
        <taxon>Oscillatoriophycideae</taxon>
        <taxon>Aerosakkonematales</taxon>
        <taxon>Aerosakkonemataceae</taxon>
        <taxon>Floridanema</taxon>
        <taxon>Floridanema aerugineum</taxon>
    </lineage>
</organism>
<proteinExistence type="predicted"/>
<evidence type="ECO:0000313" key="2">
    <source>
        <dbReference type="Proteomes" id="UP001576774"/>
    </source>
</evidence>
<reference evidence="1 2" key="1">
    <citation type="submission" date="2024-09" db="EMBL/GenBank/DDBJ databases">
        <title>Floridaenema gen nov. (Aerosakkonemataceae, Aerosakkonematales ord. nov., Cyanobacteria) from benthic tropical and subtropical fresh waters, with the description of four new species.</title>
        <authorList>
            <person name="Moretto J.A."/>
            <person name="Berthold D.E."/>
            <person name="Lefler F.W."/>
            <person name="Huang I.-S."/>
            <person name="Laughinghouse H. IV."/>
        </authorList>
    </citation>
    <scope>NUCLEOTIDE SEQUENCE [LARGE SCALE GENOMIC DNA]</scope>
    <source>
        <strain evidence="1 2">BLCC-F46</strain>
    </source>
</reference>
<keyword evidence="2" id="KW-1185">Reference proteome</keyword>
<dbReference type="EMBL" id="JBHFNQ010000164">
    <property type="protein sequence ID" value="MFB2879357.1"/>
    <property type="molecule type" value="Genomic_DNA"/>
</dbReference>
<dbReference type="InterPro" id="IPR019270">
    <property type="entry name" value="DUF2283"/>
</dbReference>
<evidence type="ECO:0000313" key="1">
    <source>
        <dbReference type="EMBL" id="MFB2879357.1"/>
    </source>
</evidence>
<comment type="caution">
    <text evidence="1">The sequence shown here is derived from an EMBL/GenBank/DDBJ whole genome shotgun (WGS) entry which is preliminary data.</text>
</comment>
<dbReference type="PANTHER" id="PTHR37029:SF1">
    <property type="entry name" value="SSR1768 PROTEIN"/>
    <property type="match status" value="1"/>
</dbReference>
<sequence length="68" mass="7413">MKIQYFSDTDTLAIELTSKPVVSTDAISEDLILDYDKEGKVVAITIDNCSKNVDAVNLQALNLPLLSV</sequence>
<protein>
    <submittedName>
        <fullName evidence="1">DUF2283 domain-containing protein</fullName>
    </submittedName>
</protein>
<accession>A0ABV4XAC9</accession>
<dbReference type="Proteomes" id="UP001576774">
    <property type="component" value="Unassembled WGS sequence"/>
</dbReference>
<dbReference type="PANTHER" id="PTHR37029">
    <property type="entry name" value="SSR1768 PROTEIN"/>
    <property type="match status" value="1"/>
</dbReference>
<dbReference type="Pfam" id="PF10049">
    <property type="entry name" value="DUF2283"/>
    <property type="match status" value="1"/>
</dbReference>
<dbReference type="RefSeq" id="WP_413272401.1">
    <property type="nucleotide sequence ID" value="NZ_JBHFNQ010000164.1"/>
</dbReference>
<gene>
    <name evidence="1" type="ORF">ACE1CC_21090</name>
</gene>
<name>A0ABV4XAC9_9CYAN</name>